<name>A0A7S3F2G0_9EUKA</name>
<proteinExistence type="predicted"/>
<gene>
    <name evidence="1" type="ORF">HERI1096_LOCUS24060</name>
</gene>
<reference evidence="1" key="1">
    <citation type="submission" date="2021-01" db="EMBL/GenBank/DDBJ databases">
        <authorList>
            <person name="Corre E."/>
            <person name="Pelletier E."/>
            <person name="Niang G."/>
            <person name="Scheremetjew M."/>
            <person name="Finn R."/>
            <person name="Kale V."/>
            <person name="Holt S."/>
            <person name="Cochrane G."/>
            <person name="Meng A."/>
            <person name="Brown T."/>
            <person name="Cohen L."/>
        </authorList>
    </citation>
    <scope>NUCLEOTIDE SEQUENCE</scope>
    <source>
        <strain evidence="1">CCMP281</strain>
    </source>
</reference>
<protein>
    <recommendedName>
        <fullName evidence="2">Amidohydrolase-related domain-containing protein</fullName>
    </recommendedName>
</protein>
<dbReference type="SUPFAM" id="SSF51556">
    <property type="entry name" value="Metallo-dependent hydrolases"/>
    <property type="match status" value="1"/>
</dbReference>
<dbReference type="InterPro" id="IPR032466">
    <property type="entry name" value="Metal_Hydrolase"/>
</dbReference>
<dbReference type="Gene3D" id="3.20.20.140">
    <property type="entry name" value="Metal-dependent hydrolases"/>
    <property type="match status" value="2"/>
</dbReference>
<sequence>MGMPPKTKTQAGAGDFEMMRPQAHTLAKVASDKTLFDAHCHYLNYLQQTEGVEALVGAMDKAGIGFAVLTGTAFKKMWVGADQPMPQHFLYDDGDLYHYSMTDGLLTNDLKMAYDKGKDFAVNRFAVMACGFNLGDFGIQAEVERALGQYPYVAIGEMTLQSDDINNVTIKGGNWSYFQPAIEKVIAVCGASSVNNKPKKKLPFVFVSDARSISTKPYRHDFEYLDQIEDVAQAMPDVKCLWVGAGVFMRGLWDGYAPILEGMLTKYANLYISFTPEICAGKLDGLSRAAALEIAGKHPQQCCLGTTIRGLFVTRPPHEFGGMSYAEECAALSSFADDVEAKYGTSAAAWLRYRTAATVYNFDLPSDPNAKSKAAMVETSMRVLGKELEDAKAAQMEQKKSMIAQDPNQFISGLAYGLPSSKRTNRGAPTPKTVLPSRVEKKWKSIDCHLHLLDFLQKSSGTVAALKAMDGCEVERAVVFGMPCCKKWCYYRPEQPLYYQDDNSPCYVYAYADQMVADAWLALGDKERERFAPCFASFDPTDLAAISHVRRMYNKYPKMWRAVGEVMCRHDDLTTMLLGKEIPRINHPALDSIYEFCMQVDLPILVHQNADRVGDNDAAWSFRGEVEDVLKRYPTLKLVWVHAGVSRRCSEPNHYEMIDMMLSKYPNLGVDISWVVWEDVILDVDGVIKPQWVECIQKHNTRFYIGSDNVAQFFPIRDTSVNLLASNITKYWPLFDLLTPEAAENVSYKNAYRMYFDGWDVPKASGGESRYNQIEAVYETECLDPAAGAFVPGDKELDTRGKY</sequence>
<accession>A0A7S3F2G0</accession>
<dbReference type="AlphaFoldDB" id="A0A7S3F2G0"/>
<evidence type="ECO:0008006" key="2">
    <source>
        <dbReference type="Google" id="ProtNLM"/>
    </source>
</evidence>
<dbReference type="EMBL" id="HBHX01043475">
    <property type="protein sequence ID" value="CAE0123358.1"/>
    <property type="molecule type" value="Transcribed_RNA"/>
</dbReference>
<evidence type="ECO:0000313" key="1">
    <source>
        <dbReference type="EMBL" id="CAE0123358.1"/>
    </source>
</evidence>
<organism evidence="1">
    <name type="scientific">Haptolina ericina</name>
    <dbReference type="NCBI Taxonomy" id="156174"/>
    <lineage>
        <taxon>Eukaryota</taxon>
        <taxon>Haptista</taxon>
        <taxon>Haptophyta</taxon>
        <taxon>Prymnesiophyceae</taxon>
        <taxon>Prymnesiales</taxon>
        <taxon>Prymnesiaceae</taxon>
        <taxon>Haptolina</taxon>
    </lineage>
</organism>